<accession>A0ACD5H4P1</accession>
<sequence>MNSTPKLSRKRAPDMTHNAALTPREVDPGRWYRWPRDALDLIRRHPMGFTGVTVLVVLLSFVPQYFISAFVSVSIGGMVMPWARSADHHSGDPFWEILRACVRDTFHLARNIFIYMLVIGLIIMVVGHLSQNMGHAMGVIKSTPPDLLWTQIPAWIRSVFETAQADQLVSASPWFLFMLYIALAVGHPGFSLLSHQSIMPCSKTSHPLSRLWVWVWCPALSNRRCIIGDGGWAYLSPVFAWRFSMW</sequence>
<name>A0ACD5H4P1_9PROT</name>
<proteinExistence type="predicted"/>
<keyword evidence="2" id="KW-1185">Reference proteome</keyword>
<organism evidence="1 2">
    <name type="scientific">Acidithiobacillus ferrianus</name>
    <dbReference type="NCBI Taxonomy" id="2678518"/>
    <lineage>
        <taxon>Bacteria</taxon>
        <taxon>Pseudomonadati</taxon>
        <taxon>Pseudomonadota</taxon>
        <taxon>Acidithiobacillia</taxon>
        <taxon>Acidithiobacillales</taxon>
        <taxon>Acidithiobacillaceae</taxon>
        <taxon>Acidithiobacillus</taxon>
    </lineage>
</organism>
<dbReference type="Proteomes" id="UP000470022">
    <property type="component" value="Chromosome"/>
</dbReference>
<dbReference type="EMBL" id="CP127523">
    <property type="protein sequence ID" value="XRI68483.1"/>
    <property type="molecule type" value="Genomic_DNA"/>
</dbReference>
<evidence type="ECO:0000313" key="2">
    <source>
        <dbReference type="Proteomes" id="UP000470022"/>
    </source>
</evidence>
<reference evidence="1" key="1">
    <citation type="submission" date="2023-06" db="EMBL/GenBank/DDBJ databases">
        <title>Complete and circular genome of Acidithiobacillus ferrianus DSM 107098.</title>
        <authorList>
            <person name="Norris P.R."/>
            <person name="Falagan C."/>
            <person name="Moya-Beltran A."/>
            <person name="Castro M."/>
            <person name="Quatrini R."/>
            <person name="Johnson D.B."/>
        </authorList>
    </citation>
    <scope>NUCLEOTIDE SEQUENCE</scope>
    <source>
        <strain evidence="1">MG</strain>
    </source>
</reference>
<protein>
    <submittedName>
        <fullName evidence="1">Uncharacterized protein</fullName>
    </submittedName>
</protein>
<gene>
    <name evidence="1" type="ORF">GL267_012095</name>
</gene>
<evidence type="ECO:0000313" key="1">
    <source>
        <dbReference type="EMBL" id="XRI68483.1"/>
    </source>
</evidence>